<evidence type="ECO:0000256" key="10">
    <source>
        <dbReference type="ARBA" id="ARBA00023237"/>
    </source>
</evidence>
<keyword evidence="3" id="KW-0813">Transport</keyword>
<keyword evidence="6 11" id="KW-0732">Signal</keyword>
<evidence type="ECO:0000256" key="6">
    <source>
        <dbReference type="ARBA" id="ARBA00022729"/>
    </source>
</evidence>
<dbReference type="CDD" id="cd00342">
    <property type="entry name" value="gram_neg_porins"/>
    <property type="match status" value="1"/>
</dbReference>
<dbReference type="InterPro" id="IPR002299">
    <property type="entry name" value="Porin_Neis"/>
</dbReference>
<dbReference type="SUPFAM" id="SSF56935">
    <property type="entry name" value="Porins"/>
    <property type="match status" value="1"/>
</dbReference>
<feature type="domain" description="Porin" evidence="12">
    <location>
        <begin position="8"/>
        <end position="358"/>
    </location>
</feature>
<dbReference type="RefSeq" id="WP_113931783.1">
    <property type="nucleotide sequence ID" value="NZ_JACCEU010000001.1"/>
</dbReference>
<evidence type="ECO:0000313" key="13">
    <source>
        <dbReference type="EMBL" id="RBP43527.1"/>
    </source>
</evidence>
<evidence type="ECO:0000256" key="1">
    <source>
        <dbReference type="ARBA" id="ARBA00004571"/>
    </source>
</evidence>
<dbReference type="InterPro" id="IPR023614">
    <property type="entry name" value="Porin_dom_sf"/>
</dbReference>
<dbReference type="InterPro" id="IPR001702">
    <property type="entry name" value="Porin_Gram-ve"/>
</dbReference>
<dbReference type="InterPro" id="IPR050298">
    <property type="entry name" value="Gram-neg_bact_OMP"/>
</dbReference>
<dbReference type="PANTHER" id="PTHR34501:SF9">
    <property type="entry name" value="MAJOR OUTER MEMBRANE PROTEIN P.IA"/>
    <property type="match status" value="1"/>
</dbReference>
<protein>
    <submittedName>
        <fullName evidence="13">Putative porin</fullName>
    </submittedName>
</protein>
<dbReference type="InterPro" id="IPR033900">
    <property type="entry name" value="Gram_neg_porin_domain"/>
</dbReference>
<dbReference type="PRINTS" id="PR00182">
    <property type="entry name" value="ECOLNEIPORIN"/>
</dbReference>
<dbReference type="GO" id="GO:0009279">
    <property type="term" value="C:cell outer membrane"/>
    <property type="evidence" value="ECO:0007669"/>
    <property type="project" value="UniProtKB-SubCell"/>
</dbReference>
<evidence type="ECO:0000313" key="14">
    <source>
        <dbReference type="Proteomes" id="UP000253628"/>
    </source>
</evidence>
<keyword evidence="14" id="KW-1185">Reference proteome</keyword>
<dbReference type="PANTHER" id="PTHR34501">
    <property type="entry name" value="PROTEIN YDDL-RELATED"/>
    <property type="match status" value="1"/>
</dbReference>
<comment type="subunit">
    <text evidence="2">Homotrimer.</text>
</comment>
<evidence type="ECO:0000256" key="5">
    <source>
        <dbReference type="ARBA" id="ARBA00022692"/>
    </source>
</evidence>
<evidence type="ECO:0000256" key="8">
    <source>
        <dbReference type="ARBA" id="ARBA00023114"/>
    </source>
</evidence>
<feature type="chain" id="PRO_5016941930" evidence="11">
    <location>
        <begin position="21"/>
        <end position="381"/>
    </location>
</feature>
<evidence type="ECO:0000256" key="4">
    <source>
        <dbReference type="ARBA" id="ARBA00022452"/>
    </source>
</evidence>
<sequence>MKKTLLAAALTIGFVGAAQAETSVTLYGIVDAGISYQQVKGTNPATGLDYKGTRTGFLSGGQSEESRWGLRGTEDIGEGLQAVFVLENGFDLGTGTTNHDNKLFGRQATIGLRSDAWGQLDFGRQTNIASKYFADVASPFGTEFSQARVGTTFGAADRVRYDNMVMYQTPNFSGFQFGVGYSFNNNGNQQFKQSGGDQPNSRAWTTGLRYVNGPIGAALTYDQIKSAETFGPASVDNGVSIKSWNLGASYDFNVAKLHLGFGQTRNGWLQSVQYADLPAFETANTGYYANDGMKVNSYTVGLSAPIGGNSAIMASWGMADPRDGGVHGASATSKQQVYSLGYTYALSKRTNVYAIGSYAKHVAFQDDLKSTFVGAGIRHQF</sequence>
<evidence type="ECO:0000256" key="2">
    <source>
        <dbReference type="ARBA" id="ARBA00011233"/>
    </source>
</evidence>
<evidence type="ECO:0000256" key="11">
    <source>
        <dbReference type="SAM" id="SignalP"/>
    </source>
</evidence>
<dbReference type="PRINTS" id="PR00184">
    <property type="entry name" value="NEISSPPORIN"/>
</dbReference>
<reference evidence="13 14" key="1">
    <citation type="submission" date="2018-06" db="EMBL/GenBank/DDBJ databases">
        <title>Genomic Encyclopedia of Type Strains, Phase IV (KMG-IV): sequencing the most valuable type-strain genomes for metagenomic binning, comparative biology and taxonomic classification.</title>
        <authorList>
            <person name="Goeker M."/>
        </authorList>
    </citation>
    <scope>NUCLEOTIDE SEQUENCE [LARGE SCALE GENOMIC DNA]</scope>
    <source>
        <strain evidence="13 14">DSM 25520</strain>
    </source>
</reference>
<dbReference type="Proteomes" id="UP000253628">
    <property type="component" value="Unassembled WGS sequence"/>
</dbReference>
<dbReference type="AlphaFoldDB" id="A0A366HLS2"/>
<keyword evidence="9" id="KW-0472">Membrane</keyword>
<organism evidence="13 14">
    <name type="scientific">Eoetvoesiella caeni</name>
    <dbReference type="NCBI Taxonomy" id="645616"/>
    <lineage>
        <taxon>Bacteria</taxon>
        <taxon>Pseudomonadati</taxon>
        <taxon>Pseudomonadota</taxon>
        <taxon>Betaproteobacteria</taxon>
        <taxon>Burkholderiales</taxon>
        <taxon>Alcaligenaceae</taxon>
        <taxon>Eoetvoesiella</taxon>
    </lineage>
</organism>
<keyword evidence="8" id="KW-0626">Porin</keyword>
<evidence type="ECO:0000256" key="3">
    <source>
        <dbReference type="ARBA" id="ARBA00022448"/>
    </source>
</evidence>
<name>A0A366HLS2_9BURK</name>
<keyword evidence="4" id="KW-1134">Transmembrane beta strand</keyword>
<evidence type="ECO:0000259" key="12">
    <source>
        <dbReference type="Pfam" id="PF13609"/>
    </source>
</evidence>
<dbReference type="GO" id="GO:0034220">
    <property type="term" value="P:monoatomic ion transmembrane transport"/>
    <property type="evidence" value="ECO:0007669"/>
    <property type="project" value="InterPro"/>
</dbReference>
<accession>A0A366HLS2</accession>
<gene>
    <name evidence="13" type="ORF">DFR37_101659</name>
</gene>
<feature type="signal peptide" evidence="11">
    <location>
        <begin position="1"/>
        <end position="20"/>
    </location>
</feature>
<dbReference type="Gene3D" id="2.40.160.10">
    <property type="entry name" value="Porin"/>
    <property type="match status" value="1"/>
</dbReference>
<evidence type="ECO:0000256" key="7">
    <source>
        <dbReference type="ARBA" id="ARBA00023065"/>
    </source>
</evidence>
<keyword evidence="5" id="KW-0812">Transmembrane</keyword>
<dbReference type="GO" id="GO:0046930">
    <property type="term" value="C:pore complex"/>
    <property type="evidence" value="ECO:0007669"/>
    <property type="project" value="UniProtKB-KW"/>
</dbReference>
<dbReference type="EMBL" id="QNRQ01000001">
    <property type="protein sequence ID" value="RBP43527.1"/>
    <property type="molecule type" value="Genomic_DNA"/>
</dbReference>
<evidence type="ECO:0000256" key="9">
    <source>
        <dbReference type="ARBA" id="ARBA00023136"/>
    </source>
</evidence>
<keyword evidence="10" id="KW-0998">Cell outer membrane</keyword>
<dbReference type="OrthoDB" id="8520696at2"/>
<comment type="caution">
    <text evidence="13">The sequence shown here is derived from an EMBL/GenBank/DDBJ whole genome shotgun (WGS) entry which is preliminary data.</text>
</comment>
<dbReference type="Pfam" id="PF13609">
    <property type="entry name" value="Porin_4"/>
    <property type="match status" value="1"/>
</dbReference>
<comment type="subcellular location">
    <subcellularLocation>
        <location evidence="1">Cell outer membrane</location>
        <topology evidence="1">Multi-pass membrane protein</topology>
    </subcellularLocation>
</comment>
<dbReference type="GO" id="GO:0015288">
    <property type="term" value="F:porin activity"/>
    <property type="evidence" value="ECO:0007669"/>
    <property type="project" value="UniProtKB-KW"/>
</dbReference>
<keyword evidence="7" id="KW-0406">Ion transport</keyword>
<proteinExistence type="predicted"/>